<dbReference type="PROSITE" id="PS00894">
    <property type="entry name" value="HTH_DEOR_1"/>
    <property type="match status" value="1"/>
</dbReference>
<dbReference type="PANTHER" id="PTHR30363:SF60">
    <property type="entry name" value="HTH-TYPE TRANSCRIPTIONAL REGULATOR IOLR"/>
    <property type="match status" value="1"/>
</dbReference>
<keyword evidence="3" id="KW-0804">Transcription</keyword>
<name>A0ABQ0BFN7_9FIRM</name>
<gene>
    <name evidence="5" type="ORF">K040078D81_42850</name>
</gene>
<dbReference type="PANTHER" id="PTHR30363">
    <property type="entry name" value="HTH-TYPE TRANSCRIPTIONAL REGULATOR SRLR-RELATED"/>
    <property type="match status" value="1"/>
</dbReference>
<evidence type="ECO:0000259" key="4">
    <source>
        <dbReference type="PROSITE" id="PS51000"/>
    </source>
</evidence>
<evidence type="ECO:0000313" key="5">
    <source>
        <dbReference type="EMBL" id="GAA6410168.1"/>
    </source>
</evidence>
<dbReference type="Gene3D" id="3.40.50.1360">
    <property type="match status" value="1"/>
</dbReference>
<dbReference type="RefSeq" id="WP_390408395.1">
    <property type="nucleotide sequence ID" value="NZ_BAABYW010000001.1"/>
</dbReference>
<dbReference type="Pfam" id="PF08220">
    <property type="entry name" value="HTH_DeoR"/>
    <property type="match status" value="1"/>
</dbReference>
<dbReference type="InterPro" id="IPR037171">
    <property type="entry name" value="NagB/RpiA_transferase-like"/>
</dbReference>
<comment type="caution">
    <text evidence="5">The sequence shown here is derived from an EMBL/GenBank/DDBJ whole genome shotgun (WGS) entry which is preliminary data.</text>
</comment>
<keyword evidence="1" id="KW-0805">Transcription regulation</keyword>
<dbReference type="Pfam" id="PF00455">
    <property type="entry name" value="DeoRC"/>
    <property type="match status" value="1"/>
</dbReference>
<evidence type="ECO:0000256" key="1">
    <source>
        <dbReference type="ARBA" id="ARBA00023015"/>
    </source>
</evidence>
<accession>A0ABQ0BFN7</accession>
<proteinExistence type="predicted"/>
<dbReference type="InterPro" id="IPR014036">
    <property type="entry name" value="DeoR-like_C"/>
</dbReference>
<reference evidence="5 6" key="1">
    <citation type="submission" date="2024-04" db="EMBL/GenBank/DDBJ databases">
        <title>Defined microbial consortia suppress multidrug-resistant proinflammatory Enterobacteriaceae via ecological control.</title>
        <authorList>
            <person name="Furuichi M."/>
            <person name="Kawaguchi T."/>
            <person name="Pust M."/>
            <person name="Yasuma K."/>
            <person name="Plichta D."/>
            <person name="Hasegawa N."/>
            <person name="Ohya T."/>
            <person name="Bhattarai S."/>
            <person name="Sasajima S."/>
            <person name="Aoto Y."/>
            <person name="Tuganbaev T."/>
            <person name="Yaginuma M."/>
            <person name="Ueda M."/>
            <person name="Okahashi N."/>
            <person name="Amafuji K."/>
            <person name="Kiridooshi Y."/>
            <person name="Sugita K."/>
            <person name="Strazar M."/>
            <person name="Skelly A."/>
            <person name="Suda W."/>
            <person name="Hattori M."/>
            <person name="Nakamoto N."/>
            <person name="Caballero S."/>
            <person name="Norman J."/>
            <person name="Olle B."/>
            <person name="Tanoue T."/>
            <person name="Arita M."/>
            <person name="Bucci V."/>
            <person name="Atarashi K."/>
            <person name="Xavier R."/>
            <person name="Honda K."/>
        </authorList>
    </citation>
    <scope>NUCLEOTIDE SEQUENCE [LARGE SCALE GENOMIC DNA]</scope>
    <source>
        <strain evidence="6">k04-0078-D8-1</strain>
    </source>
</reference>
<dbReference type="SUPFAM" id="SSF46785">
    <property type="entry name" value="Winged helix' DNA-binding domain"/>
    <property type="match status" value="1"/>
</dbReference>
<evidence type="ECO:0000256" key="3">
    <source>
        <dbReference type="ARBA" id="ARBA00023163"/>
    </source>
</evidence>
<dbReference type="PRINTS" id="PR00037">
    <property type="entry name" value="HTHLACR"/>
</dbReference>
<dbReference type="SMART" id="SM00420">
    <property type="entry name" value="HTH_DEOR"/>
    <property type="match status" value="1"/>
</dbReference>
<evidence type="ECO:0000313" key="6">
    <source>
        <dbReference type="Proteomes" id="UP001600943"/>
    </source>
</evidence>
<dbReference type="SMART" id="SM01134">
    <property type="entry name" value="DeoRC"/>
    <property type="match status" value="1"/>
</dbReference>
<feature type="domain" description="HTH deoR-type" evidence="4">
    <location>
        <begin position="2"/>
        <end position="57"/>
    </location>
</feature>
<dbReference type="InterPro" id="IPR050313">
    <property type="entry name" value="Carb_Metab_HTH_regulators"/>
</dbReference>
<dbReference type="PROSITE" id="PS51000">
    <property type="entry name" value="HTH_DEOR_2"/>
    <property type="match status" value="1"/>
</dbReference>
<organism evidence="5 6">
    <name type="scientific">Blautia hominis</name>
    <dbReference type="NCBI Taxonomy" id="2025493"/>
    <lineage>
        <taxon>Bacteria</taxon>
        <taxon>Bacillati</taxon>
        <taxon>Bacillota</taxon>
        <taxon>Clostridia</taxon>
        <taxon>Lachnospirales</taxon>
        <taxon>Lachnospiraceae</taxon>
        <taxon>Blautia</taxon>
    </lineage>
</organism>
<dbReference type="Proteomes" id="UP001600943">
    <property type="component" value="Unassembled WGS sequence"/>
</dbReference>
<dbReference type="InterPro" id="IPR001034">
    <property type="entry name" value="DeoR_HTH"/>
</dbReference>
<dbReference type="GO" id="GO:0003677">
    <property type="term" value="F:DNA binding"/>
    <property type="evidence" value="ECO:0007669"/>
    <property type="project" value="UniProtKB-KW"/>
</dbReference>
<dbReference type="InterPro" id="IPR036390">
    <property type="entry name" value="WH_DNA-bd_sf"/>
</dbReference>
<dbReference type="Gene3D" id="1.10.10.10">
    <property type="entry name" value="Winged helix-like DNA-binding domain superfamily/Winged helix DNA-binding domain"/>
    <property type="match status" value="1"/>
</dbReference>
<dbReference type="EMBL" id="BAABYW010000001">
    <property type="protein sequence ID" value="GAA6410168.1"/>
    <property type="molecule type" value="Genomic_DNA"/>
</dbReference>
<keyword evidence="2 5" id="KW-0238">DNA-binding</keyword>
<dbReference type="InterPro" id="IPR036388">
    <property type="entry name" value="WH-like_DNA-bd_sf"/>
</dbReference>
<protein>
    <submittedName>
        <fullName evidence="5">DeoR/GlpR family DNA-binding transcription regulator</fullName>
    </submittedName>
</protein>
<dbReference type="SUPFAM" id="SSF100950">
    <property type="entry name" value="NagB/RpiA/CoA transferase-like"/>
    <property type="match status" value="1"/>
</dbReference>
<sequence length="253" mass="28658">MRTKRIALIENYIEQEKSVSLDTLCEKFQVSKNTIRRDIDNLSKKGTVQKVYGGVTYNLPASDARLLPYEQRHTVLSQEKDAISKKAASFVQVGDVIYIDTGTTCLNMVDYLSHLGCTVITNSLQIYVKSVLFQNLQVISLPSILNRDTLSFVGGEIPGYLRTFNITRAFMASTGVTIANGLTNASAEEYVIKKAVIQNSQIRYLLSDHTKFGKFALMTYCRLNEVQHIFTDLPPEDEYQNYFKKYDINIHLA</sequence>
<keyword evidence="6" id="KW-1185">Reference proteome</keyword>
<dbReference type="InterPro" id="IPR018356">
    <property type="entry name" value="Tscrpt_reg_HTH_DeoR_CS"/>
</dbReference>
<evidence type="ECO:0000256" key="2">
    <source>
        <dbReference type="ARBA" id="ARBA00023125"/>
    </source>
</evidence>